<sequence length="84" mass="9370">MMKRIQQLLRNASLAERVITFISVILLLSIGIVWFVGVHLNSTNQTQTIVPTTIQENVKVAEEAVAMLESSNTEDNPPTCKRCD</sequence>
<gene>
    <name evidence="2" type="ORF">EXW74_03460</name>
</gene>
<organism evidence="2 3">
    <name type="scientific">Streptococcus parasuis</name>
    <dbReference type="NCBI Taxonomy" id="1501662"/>
    <lineage>
        <taxon>Bacteria</taxon>
        <taxon>Bacillati</taxon>
        <taxon>Bacillota</taxon>
        <taxon>Bacilli</taxon>
        <taxon>Lactobacillales</taxon>
        <taxon>Streptococcaceae</taxon>
        <taxon>Streptococcus</taxon>
    </lineage>
</organism>
<proteinExistence type="predicted"/>
<dbReference type="RefSeq" id="WP_165390468.1">
    <property type="nucleotide sequence ID" value="NZ_SHGT01000013.1"/>
</dbReference>
<evidence type="ECO:0000313" key="2">
    <source>
        <dbReference type="EMBL" id="TAA14105.1"/>
    </source>
</evidence>
<keyword evidence="1" id="KW-0472">Membrane</keyword>
<feature type="transmembrane region" description="Helical" evidence="1">
    <location>
        <begin position="21"/>
        <end position="40"/>
    </location>
</feature>
<accession>A0A4Q8L2D8</accession>
<dbReference type="EMBL" id="SHGT01000013">
    <property type="protein sequence ID" value="TAA14105.1"/>
    <property type="molecule type" value="Genomic_DNA"/>
</dbReference>
<dbReference type="Proteomes" id="UP000291525">
    <property type="component" value="Unassembled WGS sequence"/>
</dbReference>
<keyword evidence="1" id="KW-1133">Transmembrane helix</keyword>
<name>A0A4Q8L2D8_9STRE</name>
<evidence type="ECO:0000256" key="1">
    <source>
        <dbReference type="SAM" id="Phobius"/>
    </source>
</evidence>
<protein>
    <submittedName>
        <fullName evidence="2">Uncharacterized protein</fullName>
    </submittedName>
</protein>
<comment type="caution">
    <text evidence="2">The sequence shown here is derived from an EMBL/GenBank/DDBJ whole genome shotgun (WGS) entry which is preliminary data.</text>
</comment>
<dbReference type="AlphaFoldDB" id="A0A4Q8L2D8"/>
<evidence type="ECO:0000313" key="3">
    <source>
        <dbReference type="Proteomes" id="UP000291525"/>
    </source>
</evidence>
<reference evidence="2 3" key="1">
    <citation type="submission" date="2019-02" db="EMBL/GenBank/DDBJ databases">
        <title>First genome of the species Streptococcus parasuis.</title>
        <authorList>
            <person name="Stevens M.J.A."/>
            <person name="Stephan R."/>
        </authorList>
    </citation>
    <scope>NUCLEOTIDE SEQUENCE [LARGE SCALE GENOMIC DNA]</scope>
    <source>
        <strain evidence="2 3">4253</strain>
    </source>
</reference>
<keyword evidence="1" id="KW-0812">Transmembrane</keyword>